<accession>A0ABX8BNP2</accession>
<dbReference type="EMBL" id="CP074133">
    <property type="protein sequence ID" value="QUX22491.1"/>
    <property type="molecule type" value="Genomic_DNA"/>
</dbReference>
<dbReference type="RefSeq" id="WP_220563707.1">
    <property type="nucleotide sequence ID" value="NZ_CP074133.1"/>
</dbReference>
<name>A0ABX8BNP2_9ACTN</name>
<proteinExistence type="predicted"/>
<protein>
    <submittedName>
        <fullName evidence="1">Sigma-70 family RNA polymerase sigma factor</fullName>
    </submittedName>
</protein>
<gene>
    <name evidence="1" type="ORF">KGD84_29970</name>
</gene>
<organism evidence="1 2">
    <name type="scientific">Nocardiopsis changdeensis</name>
    <dbReference type="NCBI Taxonomy" id="2831969"/>
    <lineage>
        <taxon>Bacteria</taxon>
        <taxon>Bacillati</taxon>
        <taxon>Actinomycetota</taxon>
        <taxon>Actinomycetes</taxon>
        <taxon>Streptosporangiales</taxon>
        <taxon>Nocardiopsidaceae</taxon>
        <taxon>Nocardiopsis</taxon>
    </lineage>
</organism>
<evidence type="ECO:0000313" key="1">
    <source>
        <dbReference type="EMBL" id="QUX22491.1"/>
    </source>
</evidence>
<keyword evidence="2" id="KW-1185">Reference proteome</keyword>
<sequence length="267" mass="29110">MVENAFRHLAPTHLVLNGDQVHPWLEPRPYPLTELRRILLTDGTPYEVRDEVWRHTIRAARRSSDWMTGALGLCMPALRAAASRAGRGFSPADRYEVESAVVAATIQQVRTINLSYWRLAWYLTRPAHRAGLSARKHEMDAPTPYGGARNESDPGLDTRGNCDLVLIAAVRGGVITASEADLIASTRLEDNVLADVAQRLGVSYKAAAKRRERAEKRLAKAIRSGDVQASTALDTEPTASSPAGVVVPLLSKVAALPVSHSRLRPAS</sequence>
<reference evidence="1 2" key="1">
    <citation type="submission" date="2021-05" db="EMBL/GenBank/DDBJ databases">
        <title>Direct Submission.</title>
        <authorList>
            <person name="Li K."/>
            <person name="Gao J."/>
        </authorList>
    </citation>
    <scope>NUCLEOTIDE SEQUENCE [LARGE SCALE GENOMIC DNA]</scope>
    <source>
        <strain evidence="1 2">Mg02</strain>
    </source>
</reference>
<dbReference type="Proteomes" id="UP000676079">
    <property type="component" value="Chromosome"/>
</dbReference>
<evidence type="ECO:0000313" key="2">
    <source>
        <dbReference type="Proteomes" id="UP000676079"/>
    </source>
</evidence>